<evidence type="ECO:0000313" key="2">
    <source>
        <dbReference type="Proteomes" id="UP001164250"/>
    </source>
</evidence>
<protein>
    <submittedName>
        <fullName evidence="1">Uncharacterized protein</fullName>
    </submittedName>
</protein>
<name>A0ACC1B2X9_9ROSI</name>
<reference evidence="2" key="1">
    <citation type="journal article" date="2023" name="G3 (Bethesda)">
        <title>Genome assembly and association tests identify interacting loci associated with vigor, precocity, and sex in interspecific pistachio rootstocks.</title>
        <authorList>
            <person name="Palmer W."/>
            <person name="Jacygrad E."/>
            <person name="Sagayaradj S."/>
            <person name="Cavanaugh K."/>
            <person name="Han R."/>
            <person name="Bertier L."/>
            <person name="Beede B."/>
            <person name="Kafkas S."/>
            <person name="Golino D."/>
            <person name="Preece J."/>
            <person name="Michelmore R."/>
        </authorList>
    </citation>
    <scope>NUCLEOTIDE SEQUENCE [LARGE SCALE GENOMIC DNA]</scope>
</reference>
<sequence>MVMERLKSFRYVSQVLTIYLVVGTCSGKSVPAIFVFGDSLADAGNNFYIKTIAKPVSPNGIDFGTTGEELGFENLTPPYLAPTTVGDMILKGVNYASSGAGLLNETGASYGDRINFDMQMSYFEKTRQDIISRIGEQAARSLLTRSLYFLAIGSNDILHFKTNTLGKNLSADAYTDNVISRFRFQLTRLYNLDARKIIVANAGAAGCIPHTRDINPPGNECIASVNEDAQLYNNKLKALLAELTLSNTESKYVYADAYAIFEDVVQNYASYGFDIADYACCHIAGIHGGLFPCLTGAQVCDDRSKYVFWDAFHLSYAANIIAAKHLMDGGSNYISPLNIRQLMSYLSPQMG</sequence>
<comment type="caution">
    <text evidence="1">The sequence shown here is derived from an EMBL/GenBank/DDBJ whole genome shotgun (WGS) entry which is preliminary data.</text>
</comment>
<gene>
    <name evidence="1" type="ORF">Patl1_24874</name>
</gene>
<evidence type="ECO:0000313" key="1">
    <source>
        <dbReference type="EMBL" id="KAJ0093247.1"/>
    </source>
</evidence>
<keyword evidence="2" id="KW-1185">Reference proteome</keyword>
<organism evidence="1 2">
    <name type="scientific">Pistacia atlantica</name>
    <dbReference type="NCBI Taxonomy" id="434234"/>
    <lineage>
        <taxon>Eukaryota</taxon>
        <taxon>Viridiplantae</taxon>
        <taxon>Streptophyta</taxon>
        <taxon>Embryophyta</taxon>
        <taxon>Tracheophyta</taxon>
        <taxon>Spermatophyta</taxon>
        <taxon>Magnoliopsida</taxon>
        <taxon>eudicotyledons</taxon>
        <taxon>Gunneridae</taxon>
        <taxon>Pentapetalae</taxon>
        <taxon>rosids</taxon>
        <taxon>malvids</taxon>
        <taxon>Sapindales</taxon>
        <taxon>Anacardiaceae</taxon>
        <taxon>Pistacia</taxon>
    </lineage>
</organism>
<dbReference type="EMBL" id="CM047903">
    <property type="protein sequence ID" value="KAJ0093247.1"/>
    <property type="molecule type" value="Genomic_DNA"/>
</dbReference>
<accession>A0ACC1B2X9</accession>
<dbReference type="Proteomes" id="UP001164250">
    <property type="component" value="Chromosome 7"/>
</dbReference>
<proteinExistence type="predicted"/>